<reference evidence="2 4" key="3">
    <citation type="journal article" name="Genome Announc.">
        <title>Improved Draft Genome Sequence of Clostridium pasteurianum Strain ATCC 6013 (DSM 525) Using a Hybrid Next-Generation Sequencing Approach.</title>
        <authorList>
            <person name="Pyne M.E."/>
            <person name="Utturkar S."/>
            <person name="Brown S.D."/>
            <person name="Moo-Young M."/>
            <person name="Chung D.A."/>
            <person name="Chou C.P."/>
        </authorList>
    </citation>
    <scope>NUCLEOTIDE SEQUENCE [LARGE SCALE GENOMIC DNA]</scope>
    <source>
        <strain evidence="2 4">ATCC 6013</strain>
    </source>
</reference>
<dbReference type="EMBL" id="CP009268">
    <property type="protein sequence ID" value="AJA54074.1"/>
    <property type="molecule type" value="Genomic_DNA"/>
</dbReference>
<evidence type="ECO:0000313" key="5">
    <source>
        <dbReference type="Proteomes" id="UP000030905"/>
    </source>
</evidence>
<evidence type="ECO:0000313" key="1">
    <source>
        <dbReference type="EMBL" id="AJA54074.1"/>
    </source>
</evidence>
<dbReference type="EMBL" id="JPGY02000002">
    <property type="protein sequence ID" value="KRU10734.1"/>
    <property type="molecule type" value="Genomic_DNA"/>
</dbReference>
<organism evidence="1 5">
    <name type="scientific">Clostridium pasteurianum DSM 525 = ATCC 6013</name>
    <dbReference type="NCBI Taxonomy" id="1262449"/>
    <lineage>
        <taxon>Bacteria</taxon>
        <taxon>Bacillati</taxon>
        <taxon>Bacillota</taxon>
        <taxon>Clostridia</taxon>
        <taxon>Eubacteriales</taxon>
        <taxon>Clostridiaceae</taxon>
        <taxon>Clostridium</taxon>
    </lineage>
</organism>
<sequence length="153" mass="17677">MNTTEIPLKKVTVAQVVKAHYRGLRTKINGVNFIGTEYLFLKEVFATKGFKNRINKLSEIKEIKENTFEHLKDSDQYKCSDDGVKYQLLAKDSIIVLNTKIGDIGINYNYYSYFKKLGTELRFTSNTTPIGIFKDDEFIGVVLPIRIKKDFTY</sequence>
<dbReference type="eggNOG" id="ENOG50327HX">
    <property type="taxonomic scope" value="Bacteria"/>
</dbReference>
<dbReference type="KEGG" id="cpae:CPAST_c40570"/>
<dbReference type="Proteomes" id="UP000030905">
    <property type="component" value="Chromosome"/>
</dbReference>
<dbReference type="RefSeq" id="WP_003444927.1">
    <property type="nucleotide sequence ID" value="NZ_ANZB01000006.1"/>
</dbReference>
<dbReference type="KEGG" id="cpat:CLPA_c40570"/>
<dbReference type="Proteomes" id="UP000028042">
    <property type="component" value="Unassembled WGS sequence"/>
</dbReference>
<dbReference type="PATRIC" id="fig|1262449.3.peg.2074"/>
<dbReference type="GeneID" id="93076128"/>
<dbReference type="EMBL" id="JPGY02000001">
    <property type="protein sequence ID" value="KRU13901.1"/>
    <property type="molecule type" value="Genomic_DNA"/>
</dbReference>
<dbReference type="AlphaFoldDB" id="A0A0H3J854"/>
<evidence type="ECO:0000313" key="4">
    <source>
        <dbReference type="Proteomes" id="UP000028042"/>
    </source>
</evidence>
<reference evidence="1 5" key="1">
    <citation type="journal article" date="2015" name="Genome Announc.">
        <title>Complete Genome Sequence of the Nitrogen-Fixing and Solvent-Producing Clostridium pasteurianum DSM 525.</title>
        <authorList>
            <person name="Poehlein A."/>
            <person name="Grosse-Honebrink A."/>
            <person name="Zhang Y."/>
            <person name="Minton N.P."/>
            <person name="Daniel R."/>
        </authorList>
    </citation>
    <scope>NUCLEOTIDE SEQUENCE [LARGE SCALE GENOMIC DNA]</scope>
    <source>
        <strain evidence="1">DSM 525</strain>
        <strain evidence="5">DSM 525 / ATCC 6013</strain>
    </source>
</reference>
<protein>
    <submittedName>
        <fullName evidence="1">Uncharacterized protein</fullName>
    </submittedName>
</protein>
<accession>A0A0H3J854</accession>
<reference evidence="2" key="2">
    <citation type="submission" date="2015-10" db="EMBL/GenBank/DDBJ databases">
        <title>Improved Draft Genome Sequence of Clostridium pasteurianum Strain ATCC 6013 (DSM 525) Using a Hybrid Next-Generation Sequencing Approach.</title>
        <authorList>
            <person name="Pyne M.E."/>
            <person name="Utturkar S.M."/>
            <person name="Brown S.D."/>
            <person name="Moo-Young M."/>
            <person name="Chung D.A."/>
            <person name="Chou P.C."/>
        </authorList>
    </citation>
    <scope>NUCLEOTIDE SEQUENCE</scope>
    <source>
        <strain evidence="2">ATCC 6013</strain>
    </source>
</reference>
<keyword evidence="5" id="KW-1185">Reference proteome</keyword>
<gene>
    <name evidence="1" type="ORF">CLPA_c40570</name>
    <name evidence="3" type="ORF">CP6013_03157</name>
    <name evidence="2" type="ORF">CP6013_04026</name>
</gene>
<evidence type="ECO:0000313" key="3">
    <source>
        <dbReference type="EMBL" id="KRU13901.1"/>
    </source>
</evidence>
<name>A0A0H3J854_CLOPA</name>
<evidence type="ECO:0000313" key="2">
    <source>
        <dbReference type="EMBL" id="KRU10734.1"/>
    </source>
</evidence>
<proteinExistence type="predicted"/>